<name>A0ABV8VY96_9FLAO</name>
<dbReference type="Proteomes" id="UP001595719">
    <property type="component" value="Unassembled WGS sequence"/>
</dbReference>
<accession>A0ABV8VY96</accession>
<proteinExistence type="predicted"/>
<reference evidence="2" key="1">
    <citation type="journal article" date="2019" name="Int. J. Syst. Evol. Microbiol.">
        <title>The Global Catalogue of Microorganisms (GCM) 10K type strain sequencing project: providing services to taxonomists for standard genome sequencing and annotation.</title>
        <authorList>
            <consortium name="The Broad Institute Genomics Platform"/>
            <consortium name="The Broad Institute Genome Sequencing Center for Infectious Disease"/>
            <person name="Wu L."/>
            <person name="Ma J."/>
        </authorList>
    </citation>
    <scope>NUCLEOTIDE SEQUENCE [LARGE SCALE GENOMIC DNA]</scope>
    <source>
        <strain evidence="2">CGMCC 1.15345</strain>
    </source>
</reference>
<gene>
    <name evidence="1" type="ORF">ACFOY0_00865</name>
</gene>
<organism evidence="1 2">
    <name type="scientific">Flavobacterium quisquiliarum</name>
    <dbReference type="NCBI Taxonomy" id="1834436"/>
    <lineage>
        <taxon>Bacteria</taxon>
        <taxon>Pseudomonadati</taxon>
        <taxon>Bacteroidota</taxon>
        <taxon>Flavobacteriia</taxon>
        <taxon>Flavobacteriales</taxon>
        <taxon>Flavobacteriaceae</taxon>
        <taxon>Flavobacterium</taxon>
    </lineage>
</organism>
<dbReference type="EMBL" id="JBHSCO010000001">
    <property type="protein sequence ID" value="MFC4389528.1"/>
    <property type="molecule type" value="Genomic_DNA"/>
</dbReference>
<evidence type="ECO:0000313" key="2">
    <source>
        <dbReference type="Proteomes" id="UP001595719"/>
    </source>
</evidence>
<keyword evidence="2" id="KW-1185">Reference proteome</keyword>
<sequence>MIKLSFILYLILSVFIFISQTKNEETLIVYYSAISCPCAQWKIENRNNKKNIYLERVNDKLLDADQIWDGRTLPLKLKVKGHFKKKLGIPKGFSTKGNPEPAKVFLYTQIEIVK</sequence>
<evidence type="ECO:0000313" key="1">
    <source>
        <dbReference type="EMBL" id="MFC4389528.1"/>
    </source>
</evidence>
<comment type="caution">
    <text evidence="1">The sequence shown here is derived from an EMBL/GenBank/DDBJ whole genome shotgun (WGS) entry which is preliminary data.</text>
</comment>
<dbReference type="RefSeq" id="WP_179003338.1">
    <property type="nucleotide sequence ID" value="NZ_JBHSCO010000001.1"/>
</dbReference>
<protein>
    <submittedName>
        <fullName evidence="1">Uncharacterized protein</fullName>
    </submittedName>
</protein>